<dbReference type="PANTHER" id="PTHR45749:SF23">
    <property type="entry name" value="ZINC FINGER MYM-TYPE PROTEIN 1-LIKE"/>
    <property type="match status" value="1"/>
</dbReference>
<dbReference type="GO" id="GO:0046983">
    <property type="term" value="F:protein dimerization activity"/>
    <property type="evidence" value="ECO:0007669"/>
    <property type="project" value="InterPro"/>
</dbReference>
<evidence type="ECO:0000313" key="3">
    <source>
        <dbReference type="EMBL" id="KAF0709090.1"/>
    </source>
</evidence>
<reference evidence="3 4" key="1">
    <citation type="submission" date="2019-08" db="EMBL/GenBank/DDBJ databases">
        <title>Whole genome of Aphis craccivora.</title>
        <authorList>
            <person name="Voronova N.V."/>
            <person name="Shulinski R.S."/>
            <person name="Bandarenka Y.V."/>
            <person name="Zhorov D.G."/>
            <person name="Warner D."/>
        </authorList>
    </citation>
    <scope>NUCLEOTIDE SEQUENCE [LARGE SCALE GENOMIC DNA]</scope>
    <source>
        <strain evidence="3">180601</strain>
        <tissue evidence="3">Whole Body</tissue>
    </source>
</reference>
<dbReference type="InterPro" id="IPR012337">
    <property type="entry name" value="RNaseH-like_sf"/>
</dbReference>
<name>A0A6G0VTS7_APHCR</name>
<dbReference type="InterPro" id="IPR008906">
    <property type="entry name" value="HATC_C_dom"/>
</dbReference>
<organism evidence="3 4">
    <name type="scientific">Aphis craccivora</name>
    <name type="common">Cowpea aphid</name>
    <dbReference type="NCBI Taxonomy" id="307492"/>
    <lineage>
        <taxon>Eukaryota</taxon>
        <taxon>Metazoa</taxon>
        <taxon>Ecdysozoa</taxon>
        <taxon>Arthropoda</taxon>
        <taxon>Hexapoda</taxon>
        <taxon>Insecta</taxon>
        <taxon>Pterygota</taxon>
        <taxon>Neoptera</taxon>
        <taxon>Paraneoptera</taxon>
        <taxon>Hemiptera</taxon>
        <taxon>Sternorrhyncha</taxon>
        <taxon>Aphidomorpha</taxon>
        <taxon>Aphidoidea</taxon>
        <taxon>Aphididae</taxon>
        <taxon>Aphidini</taxon>
        <taxon>Aphis</taxon>
        <taxon>Aphis</taxon>
    </lineage>
</organism>
<dbReference type="SUPFAM" id="SSF53098">
    <property type="entry name" value="Ribonuclease H-like"/>
    <property type="match status" value="1"/>
</dbReference>
<evidence type="ECO:0000259" key="2">
    <source>
        <dbReference type="Pfam" id="PF14291"/>
    </source>
</evidence>
<gene>
    <name evidence="3" type="ORF">FWK35_00036372</name>
</gene>
<feature type="non-terminal residue" evidence="3">
    <location>
        <position position="827"/>
    </location>
</feature>
<feature type="domain" description="HAT C-terminal dimerisation" evidence="1">
    <location>
        <begin position="746"/>
        <end position="808"/>
    </location>
</feature>
<dbReference type="OrthoDB" id="6591675at2759"/>
<accession>A0A6G0VTS7</accession>
<dbReference type="PANTHER" id="PTHR45749">
    <property type="match status" value="1"/>
</dbReference>
<comment type="caution">
    <text evidence="3">The sequence shown here is derived from an EMBL/GenBank/DDBJ whole genome shotgun (WGS) entry which is preliminary data.</text>
</comment>
<dbReference type="Proteomes" id="UP000478052">
    <property type="component" value="Unassembled WGS sequence"/>
</dbReference>
<dbReference type="Pfam" id="PF05699">
    <property type="entry name" value="Dimer_Tnp_hAT"/>
    <property type="match status" value="1"/>
</dbReference>
<dbReference type="Pfam" id="PF14291">
    <property type="entry name" value="DUF4371"/>
    <property type="match status" value="1"/>
</dbReference>
<dbReference type="EMBL" id="VUJU01012005">
    <property type="protein sequence ID" value="KAF0709090.1"/>
    <property type="molecule type" value="Genomic_DNA"/>
</dbReference>
<protein>
    <submittedName>
        <fullName evidence="3">Zinc finger MYM-type protein 1-like</fullName>
    </submittedName>
</protein>
<keyword evidence="4" id="KW-1185">Reference proteome</keyword>
<dbReference type="InterPro" id="IPR025398">
    <property type="entry name" value="DUF4371"/>
</dbReference>
<feature type="non-terminal residue" evidence="3">
    <location>
        <position position="1"/>
    </location>
</feature>
<evidence type="ECO:0000259" key="1">
    <source>
        <dbReference type="Pfam" id="PF05699"/>
    </source>
</evidence>
<dbReference type="AlphaFoldDB" id="A0A6G0VTS7"/>
<evidence type="ECO:0000313" key="4">
    <source>
        <dbReference type="Proteomes" id="UP000478052"/>
    </source>
</evidence>
<sequence length="827" mass="94900">FNMSSKKSGHQFQKIRQEKLAKQKDVLLKTKKLDGFLCKNPLKKHMESAEKNDVIKLIDNSELKSLSPMSKVDLSDVNVDETCNGKNLMEVQDDNSTEEVQRFPTDPADWLRTASFIKFCAVHGVDQNNNDNFIQSKNQYSVGKVRFCNKTMFFSNLPNGEQISRAWLVYSHKLGKVFCAPCWLFKNESSNLANDGFNDWKNAHKRLKEHEGSLNHKTCLLKLKDLGQEQGRLDSILLVQIKHEKMYWRSVLERVVSVIKTLASRGLPFRGQEEIFGSSKNGNYMMLLELLSEFDPFLAQHISKYGNSGSGTTSYLSSTICDEIIVLMAKKVKEVIINELKSRKYYSIVVDSTPDITHSDQLAFILRYVSDKGVPTERFLEFIPKVGHKSLEIAETVIMTIDNLKLNISDCRGQSYDTAKNMSGCYNGLQARIKNINPLAFYIPCAAHSLNLVGSHAVECCNEAATFFGLMQNIYVFFSSSTHRWDLLNNNMVSKLRTLKALSNTRWSSRDSACLSLNENWSAVLATLTYIMDDDTENNITRNEAKGLMNKMSSLETAIMSVVWGFLLSRLNVTSNKLQNINIDCLDVLQLYDSLIRLIEQTRENFDDFETEALAKAVRKDYKITTTRKKKRKIFYDESESEDVNLSARDSFKIHTFIPILDKLKTELETRRHAYDIFCKPFTFLTKIKELDNQEIRKSVKLLQNIYKNDVEFNDFINEVLHLKAHVDVISIGEKHNLLGLQTFLYEKDLTNIYPNIEIILRIFTCTAVTNCSAERSFSCLKRVKNYLRSTMTQQKMNSFAILNIENQITRQLSFDNIIDNFATDKS</sequence>
<proteinExistence type="predicted"/>
<feature type="domain" description="DUF4371" evidence="2">
    <location>
        <begin position="194"/>
        <end position="428"/>
    </location>
</feature>